<dbReference type="EMBL" id="GG666553">
    <property type="protein sequence ID" value="EEN56042.1"/>
    <property type="molecule type" value="Genomic_DNA"/>
</dbReference>
<evidence type="ECO:0000256" key="1">
    <source>
        <dbReference type="SAM" id="MobiDB-lite"/>
    </source>
</evidence>
<gene>
    <name evidence="2" type="ORF">BRAFLDRAFT_79728</name>
</gene>
<dbReference type="InParanoid" id="C3YUC2"/>
<feature type="compositionally biased region" description="Acidic residues" evidence="1">
    <location>
        <begin position="23"/>
        <end position="33"/>
    </location>
</feature>
<organism>
    <name type="scientific">Branchiostoma floridae</name>
    <name type="common">Florida lancelet</name>
    <name type="synonym">Amphioxus</name>
    <dbReference type="NCBI Taxonomy" id="7739"/>
    <lineage>
        <taxon>Eukaryota</taxon>
        <taxon>Metazoa</taxon>
        <taxon>Chordata</taxon>
        <taxon>Cephalochordata</taxon>
        <taxon>Leptocardii</taxon>
        <taxon>Amphioxiformes</taxon>
        <taxon>Branchiostomatidae</taxon>
        <taxon>Branchiostoma</taxon>
    </lineage>
</organism>
<reference evidence="2" key="1">
    <citation type="journal article" date="2008" name="Nature">
        <title>The amphioxus genome and the evolution of the chordate karyotype.</title>
        <authorList>
            <consortium name="US DOE Joint Genome Institute (JGI-PGF)"/>
            <person name="Putnam N.H."/>
            <person name="Butts T."/>
            <person name="Ferrier D.E.K."/>
            <person name="Furlong R.F."/>
            <person name="Hellsten U."/>
            <person name="Kawashima T."/>
            <person name="Robinson-Rechavi M."/>
            <person name="Shoguchi E."/>
            <person name="Terry A."/>
            <person name="Yu J.-K."/>
            <person name="Benito-Gutierrez E.L."/>
            <person name="Dubchak I."/>
            <person name="Garcia-Fernandez J."/>
            <person name="Gibson-Brown J.J."/>
            <person name="Grigoriev I.V."/>
            <person name="Horton A.C."/>
            <person name="de Jong P.J."/>
            <person name="Jurka J."/>
            <person name="Kapitonov V.V."/>
            <person name="Kohara Y."/>
            <person name="Kuroki Y."/>
            <person name="Lindquist E."/>
            <person name="Lucas S."/>
            <person name="Osoegawa K."/>
            <person name="Pennacchio L.A."/>
            <person name="Salamov A.A."/>
            <person name="Satou Y."/>
            <person name="Sauka-Spengler T."/>
            <person name="Schmutz J."/>
            <person name="Shin-I T."/>
            <person name="Toyoda A."/>
            <person name="Bronner-Fraser M."/>
            <person name="Fujiyama A."/>
            <person name="Holland L.Z."/>
            <person name="Holland P.W.H."/>
            <person name="Satoh N."/>
            <person name="Rokhsar D.S."/>
        </authorList>
    </citation>
    <scope>NUCLEOTIDE SEQUENCE [LARGE SCALE GENOMIC DNA]</scope>
    <source>
        <strain evidence="2">S238N-H82</strain>
        <tissue evidence="2">Testes</tissue>
    </source>
</reference>
<feature type="region of interest" description="Disordered" evidence="1">
    <location>
        <begin position="1"/>
        <end position="45"/>
    </location>
</feature>
<feature type="compositionally biased region" description="Basic and acidic residues" evidence="1">
    <location>
        <begin position="1"/>
        <end position="22"/>
    </location>
</feature>
<evidence type="ECO:0000313" key="2">
    <source>
        <dbReference type="EMBL" id="EEN56042.1"/>
    </source>
</evidence>
<name>C3YUC2_BRAFL</name>
<dbReference type="AlphaFoldDB" id="C3YUC2"/>
<accession>C3YUC2</accession>
<sequence>MEEKEVEKEKKEEKEEEVKEVKEEEEEKEEKEEKEDKRQTDNGQTVTVSDVTVVVDDTSDIATDSIVDDLRKTECDVSVDDLRKTEDTCDITVHDTDKTQYGTGDMNDIGQNNAEDKAVRKNARGRARACVRAILRYPGDIHENSHPEHKNTTANTPAPLTKARRWVQVNGRVVNMLPSALIVRGTLIKSQDDTYRPDLMLPFPLILPQQWD</sequence>
<protein>
    <submittedName>
        <fullName evidence="2">Uncharacterized protein</fullName>
    </submittedName>
</protein>
<proteinExistence type="predicted"/>